<keyword evidence="8 12" id="KW-0539">Nucleus</keyword>
<comment type="function">
    <text evidence="12">Putative RNA polymerase II subunit B1 C-terminal domain (CTD) phosphatase involved in RNA polymerase II transcription regulation.</text>
</comment>
<evidence type="ECO:0000313" key="17">
    <source>
        <dbReference type="Proteomes" id="UP000614601"/>
    </source>
</evidence>
<dbReference type="InterPro" id="IPR038534">
    <property type="entry name" value="Rtr1/RPAP2_sf"/>
</dbReference>
<evidence type="ECO:0000256" key="11">
    <source>
        <dbReference type="PROSITE-ProRule" id="PRU00812"/>
    </source>
</evidence>
<evidence type="ECO:0000256" key="14">
    <source>
        <dbReference type="SAM" id="Phobius"/>
    </source>
</evidence>
<dbReference type="PROSITE" id="PS51479">
    <property type="entry name" value="ZF_RTR1"/>
    <property type="match status" value="1"/>
</dbReference>
<dbReference type="InterPro" id="IPR007308">
    <property type="entry name" value="Rtr1/RPAP2_dom"/>
</dbReference>
<dbReference type="Pfam" id="PF04181">
    <property type="entry name" value="RPAP2_Rtr1"/>
    <property type="match status" value="1"/>
</dbReference>
<evidence type="ECO:0000256" key="9">
    <source>
        <dbReference type="ARBA" id="ARBA00047761"/>
    </source>
</evidence>
<feature type="region of interest" description="Disordered" evidence="13">
    <location>
        <begin position="310"/>
        <end position="352"/>
    </location>
</feature>
<keyword evidence="6 12" id="KW-0862">Zinc</keyword>
<evidence type="ECO:0000256" key="7">
    <source>
        <dbReference type="ARBA" id="ARBA00022912"/>
    </source>
</evidence>
<evidence type="ECO:0000256" key="8">
    <source>
        <dbReference type="ARBA" id="ARBA00023242"/>
    </source>
</evidence>
<sequence>MSTTKKAKSPAKKCGVVERSPEELEEAKRIAEENALRAKEAHRKVVDTIVSLIDTVGDAELVEKLHHLDVGSWDEVVEERYLARSCGYPTCFEKVTVSNFMGKKYWIQKREKKIYTAIPKSEKFCSGFCLAKSNHIQMQLHDEPLWLSLDRKQKEYQLELPQNPSSAPKSIDVMFSTDADRLLITRLNELKIAENAQSGSESEGEDEDEEKAKKRVEDAEFVNEIRSFVSSVSNMSRQKQANVAGAGKVTTDINNPKADEMIAKNKEKDENVSKSGKTRDKIQVNKDKVIKTSTRLEKLIQDFAEADNVAKQKSKAESPKPVEKPSQSSPVSKAKPKKKPKPSEEPMSPEVEEKLAKLRAKFGKKPEVALRKPPIMIDAPEMKKDAAAKLPEDCLMSEVSFFVHRCIIITVTMAVATVAACTVLVLFGRPFLSDQVVQVAPWMEYSALYVATSLAAMFSICLIGSVVVYMFYSPIRHDDDQNGLVKKNN</sequence>
<name>A0A811LNG0_9BILA</name>
<keyword evidence="7 12" id="KW-0904">Protein phosphatase</keyword>
<keyword evidence="3 12" id="KW-0479">Metal-binding</keyword>
<evidence type="ECO:0000256" key="1">
    <source>
        <dbReference type="ARBA" id="ARBA00004123"/>
    </source>
</evidence>
<dbReference type="EMBL" id="CAJFCW020000006">
    <property type="protein sequence ID" value="CAG9124764.1"/>
    <property type="molecule type" value="Genomic_DNA"/>
</dbReference>
<dbReference type="GO" id="GO:0008270">
    <property type="term" value="F:zinc ion binding"/>
    <property type="evidence" value="ECO:0007669"/>
    <property type="project" value="UniProtKB-KW"/>
</dbReference>
<evidence type="ECO:0000256" key="2">
    <source>
        <dbReference type="ARBA" id="ARBA00005676"/>
    </source>
</evidence>
<evidence type="ECO:0000256" key="3">
    <source>
        <dbReference type="ARBA" id="ARBA00022723"/>
    </source>
</evidence>
<dbReference type="OrthoDB" id="2590500at2759"/>
<protein>
    <recommendedName>
        <fullName evidence="12">RNA polymerase II subunit B1 CTD phosphatase RPAP2 homolog</fullName>
        <ecNumber evidence="12">3.1.3.16</ecNumber>
    </recommendedName>
</protein>
<evidence type="ECO:0000256" key="6">
    <source>
        <dbReference type="ARBA" id="ARBA00022833"/>
    </source>
</evidence>
<dbReference type="Proteomes" id="UP000783686">
    <property type="component" value="Unassembled WGS sequence"/>
</dbReference>
<evidence type="ECO:0000256" key="5">
    <source>
        <dbReference type="ARBA" id="ARBA00022801"/>
    </source>
</evidence>
<reference evidence="16" key="1">
    <citation type="submission" date="2020-09" db="EMBL/GenBank/DDBJ databases">
        <authorList>
            <person name="Kikuchi T."/>
        </authorList>
    </citation>
    <scope>NUCLEOTIDE SEQUENCE</scope>
    <source>
        <strain evidence="16">SH1</strain>
    </source>
</reference>
<dbReference type="PANTHER" id="PTHR14732:SF0">
    <property type="entry name" value="RNA POLYMERASE II SUBUNIT B1 CTD PHOSPHATASE RPAP2-RELATED"/>
    <property type="match status" value="1"/>
</dbReference>
<dbReference type="Proteomes" id="UP000614601">
    <property type="component" value="Unassembled WGS sequence"/>
</dbReference>
<evidence type="ECO:0000259" key="15">
    <source>
        <dbReference type="PROSITE" id="PS51479"/>
    </source>
</evidence>
<keyword evidence="4 12" id="KW-0863">Zinc-finger</keyword>
<feature type="compositionally biased region" description="Basic and acidic residues" evidence="13">
    <location>
        <begin position="310"/>
        <end position="323"/>
    </location>
</feature>
<dbReference type="PANTHER" id="PTHR14732">
    <property type="entry name" value="RNA POLYMERASE II SUBUNIT B1 CTD PHOSPHATASE RPAP2-RELATED"/>
    <property type="match status" value="1"/>
</dbReference>
<dbReference type="InterPro" id="IPR039693">
    <property type="entry name" value="Rtr1/RPAP2"/>
</dbReference>
<comment type="caution">
    <text evidence="16">The sequence shown here is derived from an EMBL/GenBank/DDBJ whole genome shotgun (WGS) entry which is preliminary data.</text>
</comment>
<feature type="region of interest" description="Disordered" evidence="13">
    <location>
        <begin position="194"/>
        <end position="216"/>
    </location>
</feature>
<feature type="transmembrane region" description="Helical" evidence="14">
    <location>
        <begin position="447"/>
        <end position="472"/>
    </location>
</feature>
<comment type="catalytic activity">
    <reaction evidence="10 12">
        <text>O-phospho-L-threonyl-[protein] + H2O = L-threonyl-[protein] + phosphate</text>
        <dbReference type="Rhea" id="RHEA:47004"/>
        <dbReference type="Rhea" id="RHEA-COMP:11060"/>
        <dbReference type="Rhea" id="RHEA-COMP:11605"/>
        <dbReference type="ChEBI" id="CHEBI:15377"/>
        <dbReference type="ChEBI" id="CHEBI:30013"/>
        <dbReference type="ChEBI" id="CHEBI:43474"/>
        <dbReference type="ChEBI" id="CHEBI:61977"/>
        <dbReference type="EC" id="3.1.3.16"/>
    </reaction>
</comment>
<keyword evidence="14" id="KW-0812">Transmembrane</keyword>
<comment type="subcellular location">
    <subcellularLocation>
        <location evidence="1 12">Nucleus</location>
    </subcellularLocation>
</comment>
<evidence type="ECO:0000256" key="13">
    <source>
        <dbReference type="SAM" id="MobiDB-lite"/>
    </source>
</evidence>
<dbReference type="Gene3D" id="1.25.40.820">
    <property type="match status" value="1"/>
</dbReference>
<feature type="compositionally biased region" description="Basic and acidic residues" evidence="13">
    <location>
        <begin position="257"/>
        <end position="280"/>
    </location>
</feature>
<gene>
    <name evidence="16" type="ORF">BOKJ2_LOCUS12772</name>
</gene>
<evidence type="ECO:0000256" key="4">
    <source>
        <dbReference type="ARBA" id="ARBA00022771"/>
    </source>
</evidence>
<dbReference type="EMBL" id="CAJFDH010000006">
    <property type="protein sequence ID" value="CAD5228626.1"/>
    <property type="molecule type" value="Genomic_DNA"/>
</dbReference>
<feature type="compositionally biased region" description="Low complexity" evidence="13">
    <location>
        <begin position="324"/>
        <end position="333"/>
    </location>
</feature>
<evidence type="ECO:0000313" key="16">
    <source>
        <dbReference type="EMBL" id="CAD5228626.1"/>
    </source>
</evidence>
<evidence type="ECO:0000256" key="12">
    <source>
        <dbReference type="RuleBase" id="RU367080"/>
    </source>
</evidence>
<keyword evidence="14" id="KW-0472">Membrane</keyword>
<accession>A0A811LNG0</accession>
<feature type="domain" description="RTR1-type" evidence="15">
    <location>
        <begin position="63"/>
        <end position="149"/>
    </location>
</feature>
<evidence type="ECO:0000256" key="10">
    <source>
        <dbReference type="ARBA" id="ARBA00048336"/>
    </source>
</evidence>
<organism evidence="16 17">
    <name type="scientific">Bursaphelenchus okinawaensis</name>
    <dbReference type="NCBI Taxonomy" id="465554"/>
    <lineage>
        <taxon>Eukaryota</taxon>
        <taxon>Metazoa</taxon>
        <taxon>Ecdysozoa</taxon>
        <taxon>Nematoda</taxon>
        <taxon>Chromadorea</taxon>
        <taxon>Rhabditida</taxon>
        <taxon>Tylenchina</taxon>
        <taxon>Tylenchomorpha</taxon>
        <taxon>Aphelenchoidea</taxon>
        <taxon>Aphelenchoididae</taxon>
        <taxon>Bursaphelenchus</taxon>
    </lineage>
</organism>
<keyword evidence="14" id="KW-1133">Transmembrane helix</keyword>
<keyword evidence="5 12" id="KW-0378">Hydrolase</keyword>
<feature type="transmembrane region" description="Helical" evidence="14">
    <location>
        <begin position="406"/>
        <end position="427"/>
    </location>
</feature>
<dbReference type="GO" id="GO:0005737">
    <property type="term" value="C:cytoplasm"/>
    <property type="evidence" value="ECO:0007669"/>
    <property type="project" value="TreeGrafter"/>
</dbReference>
<dbReference type="EC" id="3.1.3.16" evidence="12"/>
<comment type="catalytic activity">
    <reaction evidence="9 12">
        <text>O-phospho-L-seryl-[protein] + H2O = L-seryl-[protein] + phosphate</text>
        <dbReference type="Rhea" id="RHEA:20629"/>
        <dbReference type="Rhea" id="RHEA-COMP:9863"/>
        <dbReference type="Rhea" id="RHEA-COMP:11604"/>
        <dbReference type="ChEBI" id="CHEBI:15377"/>
        <dbReference type="ChEBI" id="CHEBI:29999"/>
        <dbReference type="ChEBI" id="CHEBI:43474"/>
        <dbReference type="ChEBI" id="CHEBI:83421"/>
        <dbReference type="EC" id="3.1.3.16"/>
    </reaction>
</comment>
<keyword evidence="17" id="KW-1185">Reference proteome</keyword>
<dbReference type="GO" id="GO:0008420">
    <property type="term" value="F:RNA polymerase II CTD heptapeptide repeat phosphatase activity"/>
    <property type="evidence" value="ECO:0007669"/>
    <property type="project" value="UniProtKB-UniRule"/>
</dbReference>
<dbReference type="AlphaFoldDB" id="A0A811LNG0"/>
<comment type="similarity">
    <text evidence="2 11 12">Belongs to the RPAP2 family.</text>
</comment>
<feature type="region of interest" description="Disordered" evidence="13">
    <location>
        <begin position="243"/>
        <end position="280"/>
    </location>
</feature>
<proteinExistence type="inferred from homology"/>
<dbReference type="GO" id="GO:0005634">
    <property type="term" value="C:nucleus"/>
    <property type="evidence" value="ECO:0007669"/>
    <property type="project" value="UniProtKB-SubCell"/>
</dbReference>
<dbReference type="GO" id="GO:0043175">
    <property type="term" value="F:RNA polymerase core enzyme binding"/>
    <property type="evidence" value="ECO:0007669"/>
    <property type="project" value="UniProtKB-UniRule"/>
</dbReference>